<evidence type="ECO:0000313" key="1">
    <source>
        <dbReference type="EMBL" id="SER92996.1"/>
    </source>
</evidence>
<dbReference type="EMBL" id="FOGU01000004">
    <property type="protein sequence ID" value="SER92996.1"/>
    <property type="molecule type" value="Genomic_DNA"/>
</dbReference>
<name>A0A1H9T792_9RHOB</name>
<dbReference type="Proteomes" id="UP000198885">
    <property type="component" value="Unassembled WGS sequence"/>
</dbReference>
<accession>A0A1H9T792</accession>
<dbReference type="InterPro" id="IPR058227">
    <property type="entry name" value="RSP_7527-like"/>
</dbReference>
<reference evidence="1 2" key="1">
    <citation type="submission" date="2016-10" db="EMBL/GenBank/DDBJ databases">
        <authorList>
            <person name="de Groot N.N."/>
        </authorList>
    </citation>
    <scope>NUCLEOTIDE SEQUENCE [LARGE SCALE GENOMIC DNA]</scope>
    <source>
        <strain evidence="1 2">DSM 23042</strain>
    </source>
</reference>
<proteinExistence type="predicted"/>
<organism evidence="1 2">
    <name type="scientific">Tranquillimonas rosea</name>
    <dbReference type="NCBI Taxonomy" id="641238"/>
    <lineage>
        <taxon>Bacteria</taxon>
        <taxon>Pseudomonadati</taxon>
        <taxon>Pseudomonadota</taxon>
        <taxon>Alphaproteobacteria</taxon>
        <taxon>Rhodobacterales</taxon>
        <taxon>Roseobacteraceae</taxon>
        <taxon>Tranquillimonas</taxon>
    </lineage>
</organism>
<dbReference type="AlphaFoldDB" id="A0A1H9T792"/>
<keyword evidence="2" id="KW-1185">Reference proteome</keyword>
<evidence type="ECO:0000313" key="2">
    <source>
        <dbReference type="Proteomes" id="UP000198885"/>
    </source>
</evidence>
<dbReference type="RefSeq" id="WP_177190415.1">
    <property type="nucleotide sequence ID" value="NZ_CBDDGO010000004.1"/>
</dbReference>
<protein>
    <submittedName>
        <fullName evidence="1">Uncharacterized protein</fullName>
    </submittedName>
</protein>
<dbReference type="NCBIfam" id="NF046098">
    <property type="entry name" value="RSP_7527_fam"/>
    <property type="match status" value="1"/>
</dbReference>
<sequence>MQTRINHVSDARLDADEIYRQATAMRAEFIKSSVRNLISGIRGHAVSVFSSQAAAKA</sequence>
<gene>
    <name evidence="1" type="ORF">SAMN04490244_1042</name>
</gene>